<gene>
    <name evidence="3" type="ORF">LCGC14_2569030</name>
</gene>
<feature type="region of interest" description="Disordered" evidence="2">
    <location>
        <begin position="119"/>
        <end position="160"/>
    </location>
</feature>
<feature type="compositionally biased region" description="Basic residues" evidence="2">
    <location>
        <begin position="147"/>
        <end position="160"/>
    </location>
</feature>
<feature type="non-terminal residue" evidence="3">
    <location>
        <position position="1"/>
    </location>
</feature>
<sequence>HVSMVVKVRDLLSDQEAALEEQGMATEAGNPVGFGEAVVKEGEIAGQIDDLVTASQYSGTEVSGMFSIRKMVLSRSPSDYAAILKRVQAASGLGKGVSVQQKAEITRLSKENAVLVKENDRLTEEDQAARDKQEEADAQEIFDANKPKKGKSKEHGKRVREKAAVEIEDIKDQIRRLGLRIHGLEGVSIEGTYLIGRLGIAYIKKGAGTLIEVAEKIQTSMPELKLSFIDVMKALNTKNPRAERQKRTKTEGKVSKFLTMARIHIELDSLARGVDPEIIRRVPVNEDIRKLQKELAKARAIYWESDINQAKLERAISKLDELQEQLKNGRKKLVVNPKTVPPELKNIHEKIRETTTAINVKEELAKTNEQLRTGIYEEPVKRVRKPVSPELNRNQIQLKKNKRAIRQLIAASAPWSVWKKLGVPFNEARTLMATGELSFVWRQNGIPLLGHPIATIGLKKKAVRIGKTLRGEPIA</sequence>
<keyword evidence="1" id="KW-0175">Coiled coil</keyword>
<organism evidence="3">
    <name type="scientific">marine sediment metagenome</name>
    <dbReference type="NCBI Taxonomy" id="412755"/>
    <lineage>
        <taxon>unclassified sequences</taxon>
        <taxon>metagenomes</taxon>
        <taxon>ecological metagenomes</taxon>
    </lineage>
</organism>
<feature type="non-terminal residue" evidence="3">
    <location>
        <position position="475"/>
    </location>
</feature>
<proteinExistence type="predicted"/>
<dbReference type="AlphaFoldDB" id="A0A0F9CTU3"/>
<accession>A0A0F9CTU3</accession>
<protein>
    <submittedName>
        <fullName evidence="3">Uncharacterized protein</fullName>
    </submittedName>
</protein>
<dbReference type="EMBL" id="LAZR01042607">
    <property type="protein sequence ID" value="KKL09121.1"/>
    <property type="molecule type" value="Genomic_DNA"/>
</dbReference>
<feature type="coiled-coil region" evidence="1">
    <location>
        <begin position="305"/>
        <end position="332"/>
    </location>
</feature>
<evidence type="ECO:0000313" key="3">
    <source>
        <dbReference type="EMBL" id="KKL09121.1"/>
    </source>
</evidence>
<evidence type="ECO:0000256" key="1">
    <source>
        <dbReference type="SAM" id="Coils"/>
    </source>
</evidence>
<name>A0A0F9CTU3_9ZZZZ</name>
<reference evidence="3" key="1">
    <citation type="journal article" date="2015" name="Nature">
        <title>Complex archaea that bridge the gap between prokaryotes and eukaryotes.</title>
        <authorList>
            <person name="Spang A."/>
            <person name="Saw J.H."/>
            <person name="Jorgensen S.L."/>
            <person name="Zaremba-Niedzwiedzka K."/>
            <person name="Martijn J."/>
            <person name="Lind A.E."/>
            <person name="van Eijk R."/>
            <person name="Schleper C."/>
            <person name="Guy L."/>
            <person name="Ettema T.J."/>
        </authorList>
    </citation>
    <scope>NUCLEOTIDE SEQUENCE</scope>
</reference>
<comment type="caution">
    <text evidence="3">The sequence shown here is derived from an EMBL/GenBank/DDBJ whole genome shotgun (WGS) entry which is preliminary data.</text>
</comment>
<evidence type="ECO:0000256" key="2">
    <source>
        <dbReference type="SAM" id="MobiDB-lite"/>
    </source>
</evidence>
<feature type="compositionally biased region" description="Basic and acidic residues" evidence="2">
    <location>
        <begin position="119"/>
        <end position="135"/>
    </location>
</feature>